<comment type="caution">
    <text evidence="2">The sequence shown here is derived from an EMBL/GenBank/DDBJ whole genome shotgun (WGS) entry which is preliminary data.</text>
</comment>
<dbReference type="AlphaFoldDB" id="A0AA36DUX3"/>
<keyword evidence="3" id="KW-1185">Reference proteome</keyword>
<feature type="transmembrane region" description="Helical" evidence="1">
    <location>
        <begin position="123"/>
        <end position="141"/>
    </location>
</feature>
<reference evidence="2" key="1">
    <citation type="submission" date="2023-07" db="EMBL/GenBank/DDBJ databases">
        <authorList>
            <consortium name="CYATHOMIX"/>
        </authorList>
    </citation>
    <scope>NUCLEOTIDE SEQUENCE</scope>
    <source>
        <strain evidence="2">N/A</strain>
    </source>
</reference>
<keyword evidence="1" id="KW-1133">Transmembrane helix</keyword>
<dbReference type="Proteomes" id="UP001176961">
    <property type="component" value="Unassembled WGS sequence"/>
</dbReference>
<evidence type="ECO:0000313" key="2">
    <source>
        <dbReference type="EMBL" id="CAJ0593432.1"/>
    </source>
</evidence>
<feature type="transmembrane region" description="Helical" evidence="1">
    <location>
        <begin position="87"/>
        <end position="111"/>
    </location>
</feature>
<gene>
    <name evidence="2" type="ORF">CYNAS_LOCUS5415</name>
</gene>
<protein>
    <submittedName>
        <fullName evidence="2">Uncharacterized protein</fullName>
    </submittedName>
</protein>
<accession>A0AA36DUX3</accession>
<evidence type="ECO:0000313" key="3">
    <source>
        <dbReference type="Proteomes" id="UP001176961"/>
    </source>
</evidence>
<proteinExistence type="predicted"/>
<feature type="transmembrane region" description="Helical" evidence="1">
    <location>
        <begin position="168"/>
        <end position="187"/>
    </location>
</feature>
<keyword evidence="1" id="KW-0472">Membrane</keyword>
<keyword evidence="1" id="KW-0812">Transmembrane</keyword>
<name>A0AA36DUX3_CYLNA</name>
<dbReference type="EMBL" id="CATQJL010000112">
    <property type="protein sequence ID" value="CAJ0593432.1"/>
    <property type="molecule type" value="Genomic_DNA"/>
</dbReference>
<organism evidence="2 3">
    <name type="scientific">Cylicocyclus nassatus</name>
    <name type="common">Nematode worm</name>
    <dbReference type="NCBI Taxonomy" id="53992"/>
    <lineage>
        <taxon>Eukaryota</taxon>
        <taxon>Metazoa</taxon>
        <taxon>Ecdysozoa</taxon>
        <taxon>Nematoda</taxon>
        <taxon>Chromadorea</taxon>
        <taxon>Rhabditida</taxon>
        <taxon>Rhabditina</taxon>
        <taxon>Rhabditomorpha</taxon>
        <taxon>Strongyloidea</taxon>
        <taxon>Strongylidae</taxon>
        <taxon>Cylicocyclus</taxon>
    </lineage>
</organism>
<evidence type="ECO:0000256" key="1">
    <source>
        <dbReference type="SAM" id="Phobius"/>
    </source>
</evidence>
<sequence length="217" mass="25193">MDDDENIENALGNLSEIDRDRRHPCSKIFVRTVTIITCIHMIIHRRVTPVQDELIRCRTLSFIMKCQPNPDLDQFADPDVADIIHFIFRWLMFGSFPMLSLAALVISALLLRHWPRLIDKITINPTFLHVFCLFSLFYMFLESMFQAFAYMYGISSASTAVNAPWTDYLLSSLYSILLWFFFLNFLVNMQLTEFDCRAAREIAGGIINDQNPPADHQ</sequence>